<proteinExistence type="predicted"/>
<dbReference type="RefSeq" id="WP_130154437.1">
    <property type="nucleotide sequence ID" value="NZ_SCFB01000012.1"/>
</dbReference>
<organism evidence="2 3">
    <name type="scientific">Candidatus Finniella inopinata</name>
    <dbReference type="NCBI Taxonomy" id="1696036"/>
    <lineage>
        <taxon>Bacteria</taxon>
        <taxon>Pseudomonadati</taxon>
        <taxon>Pseudomonadota</taxon>
        <taxon>Alphaproteobacteria</taxon>
        <taxon>Holosporales</taxon>
        <taxon>Candidatus Paracaedibacteraceae</taxon>
        <taxon>Candidatus Finniella</taxon>
    </lineage>
</organism>
<accession>A0A4Q7DGQ1</accession>
<dbReference type="EMBL" id="SCFB01000012">
    <property type="protein sequence ID" value="RZI45450.1"/>
    <property type="molecule type" value="Genomic_DNA"/>
</dbReference>
<comment type="caution">
    <text evidence="2">The sequence shown here is derived from an EMBL/GenBank/DDBJ whole genome shotgun (WGS) entry which is preliminary data.</text>
</comment>
<reference evidence="2 3" key="1">
    <citation type="submission" date="2018-10" db="EMBL/GenBank/DDBJ databases">
        <title>An updated phylogeny of the Alphaproteobacteria reveals that the parasitic Rickettsiales and Holosporales have independent origins.</title>
        <authorList>
            <person name="Munoz-Gomez S.A."/>
            <person name="Hess S."/>
            <person name="Burger G."/>
            <person name="Lang B.F."/>
            <person name="Susko E."/>
            <person name="Slamovits C.H."/>
            <person name="Roger A.J."/>
        </authorList>
    </citation>
    <scope>NUCLEOTIDE SEQUENCE [LARGE SCALE GENOMIC DNA]</scope>
    <source>
        <strain evidence="2">HOLO01</strain>
    </source>
</reference>
<keyword evidence="3" id="KW-1185">Reference proteome</keyword>
<evidence type="ECO:0000313" key="2">
    <source>
        <dbReference type="EMBL" id="RZI45450.1"/>
    </source>
</evidence>
<evidence type="ECO:0000256" key="1">
    <source>
        <dbReference type="SAM" id="Phobius"/>
    </source>
</evidence>
<keyword evidence="1" id="KW-0472">Membrane</keyword>
<dbReference type="AlphaFoldDB" id="A0A4Q7DGQ1"/>
<sequence length="66" mass="7498">MANFPHDFDHDTPFNFNQSCPCGIVSPLSPLACFLHTSSPHEQSSRNLWIVLVTTFLVYLGWSLFL</sequence>
<protein>
    <submittedName>
        <fullName evidence="2">Uncharacterized protein</fullName>
    </submittedName>
</protein>
<name>A0A4Q7DGQ1_9PROT</name>
<dbReference type="Proteomes" id="UP000293550">
    <property type="component" value="Unassembled WGS sequence"/>
</dbReference>
<evidence type="ECO:0000313" key="3">
    <source>
        <dbReference type="Proteomes" id="UP000293550"/>
    </source>
</evidence>
<keyword evidence="1" id="KW-1133">Transmembrane helix</keyword>
<feature type="transmembrane region" description="Helical" evidence="1">
    <location>
        <begin position="48"/>
        <end position="65"/>
    </location>
</feature>
<keyword evidence="1" id="KW-0812">Transmembrane</keyword>
<gene>
    <name evidence="2" type="ORF">EQU50_07115</name>
</gene>